<dbReference type="AlphaFoldDB" id="A0A6J4T9W6"/>
<reference evidence="3" key="1">
    <citation type="submission" date="2020-02" db="EMBL/GenBank/DDBJ databases">
        <authorList>
            <person name="Meier V. D."/>
        </authorList>
    </citation>
    <scope>NUCLEOTIDE SEQUENCE</scope>
    <source>
        <strain evidence="3">AVDCRST_MAG12</strain>
    </source>
</reference>
<evidence type="ECO:0000313" key="3">
    <source>
        <dbReference type="EMBL" id="CAA9517015.1"/>
    </source>
</evidence>
<proteinExistence type="inferred from homology"/>
<dbReference type="Pfam" id="PF17384">
    <property type="entry name" value="DUF150_C"/>
    <property type="match status" value="1"/>
</dbReference>
<dbReference type="GO" id="GO:0006412">
    <property type="term" value="P:translation"/>
    <property type="evidence" value="ECO:0007669"/>
    <property type="project" value="TreeGrafter"/>
</dbReference>
<name>A0A6J4T9W6_9ACTN</name>
<evidence type="ECO:0000256" key="1">
    <source>
        <dbReference type="HAMAP-Rule" id="MF_01077"/>
    </source>
</evidence>
<accession>A0A6J4T9W6</accession>
<keyword evidence="1" id="KW-0963">Cytoplasm</keyword>
<organism evidence="3">
    <name type="scientific">uncultured Rubrobacteraceae bacterium</name>
    <dbReference type="NCBI Taxonomy" id="349277"/>
    <lineage>
        <taxon>Bacteria</taxon>
        <taxon>Bacillati</taxon>
        <taxon>Actinomycetota</taxon>
        <taxon>Rubrobacteria</taxon>
        <taxon>Rubrobacterales</taxon>
        <taxon>Rubrobacteraceae</taxon>
        <taxon>environmental samples</taxon>
    </lineage>
</organism>
<comment type="subcellular location">
    <subcellularLocation>
        <location evidence="1">Cytoplasm</location>
    </subcellularLocation>
</comment>
<dbReference type="InterPro" id="IPR036847">
    <property type="entry name" value="RimP_C_sf"/>
</dbReference>
<dbReference type="InterPro" id="IPR028998">
    <property type="entry name" value="RimP_C"/>
</dbReference>
<dbReference type="InterPro" id="IPR035956">
    <property type="entry name" value="RimP_N_sf"/>
</dbReference>
<gene>
    <name evidence="1" type="primary">rimP</name>
    <name evidence="3" type="ORF">AVDCRST_MAG12-3542</name>
</gene>
<keyword evidence="1" id="KW-0690">Ribosome biogenesis</keyword>
<comment type="similarity">
    <text evidence="1">Belongs to the RimP family.</text>
</comment>
<dbReference type="SUPFAM" id="SSF75420">
    <property type="entry name" value="YhbC-like, N-terminal domain"/>
    <property type="match status" value="1"/>
</dbReference>
<dbReference type="CDD" id="cd01734">
    <property type="entry name" value="YlxS_C"/>
    <property type="match status" value="1"/>
</dbReference>
<dbReference type="GO" id="GO:0000028">
    <property type="term" value="P:ribosomal small subunit assembly"/>
    <property type="evidence" value="ECO:0007669"/>
    <property type="project" value="TreeGrafter"/>
</dbReference>
<dbReference type="EMBL" id="CADCVK010000500">
    <property type="protein sequence ID" value="CAA9517015.1"/>
    <property type="molecule type" value="Genomic_DNA"/>
</dbReference>
<dbReference type="SUPFAM" id="SSF74942">
    <property type="entry name" value="YhbC-like, C-terminal domain"/>
    <property type="match status" value="1"/>
</dbReference>
<evidence type="ECO:0000259" key="2">
    <source>
        <dbReference type="Pfam" id="PF17384"/>
    </source>
</evidence>
<dbReference type="GO" id="GO:0005829">
    <property type="term" value="C:cytosol"/>
    <property type="evidence" value="ECO:0007669"/>
    <property type="project" value="TreeGrafter"/>
</dbReference>
<dbReference type="PANTHER" id="PTHR33867">
    <property type="entry name" value="RIBOSOME MATURATION FACTOR RIMP"/>
    <property type="match status" value="1"/>
</dbReference>
<protein>
    <recommendedName>
        <fullName evidence="1">Ribosome maturation factor RimP</fullName>
    </recommendedName>
</protein>
<dbReference type="HAMAP" id="MF_01077">
    <property type="entry name" value="RimP"/>
    <property type="match status" value="1"/>
</dbReference>
<sequence length="166" mass="17930">MEQGALRVRCFFYRSEKVRATARIERLAEAVEGALPPGSELVDARFSGGPLLTLLVDREDGPVDHEFCSKVASAVGPAVEGEGYDGPLEISSPGIERPLTKPEHFRRFVGHEARVKVAEPIDGRRNFAGVIVGAGEEAFTLKLLEGGAEMELPFGSVARANLKEDI</sequence>
<dbReference type="InterPro" id="IPR003728">
    <property type="entry name" value="Ribosome_maturation_RimP"/>
</dbReference>
<dbReference type="Gene3D" id="2.30.30.180">
    <property type="entry name" value="Ribosome maturation factor RimP, C-terminal domain"/>
    <property type="match status" value="1"/>
</dbReference>
<dbReference type="PANTHER" id="PTHR33867:SF1">
    <property type="entry name" value="RIBOSOME MATURATION FACTOR RIMP"/>
    <property type="match status" value="1"/>
</dbReference>
<comment type="function">
    <text evidence="1">Required for maturation of 30S ribosomal subunits.</text>
</comment>
<feature type="domain" description="Ribosome maturation factor RimP C-terminal" evidence="2">
    <location>
        <begin position="99"/>
        <end position="162"/>
    </location>
</feature>